<dbReference type="FunFam" id="1.10.3210.10:FF:000035">
    <property type="entry name" value="HD family hydrolase"/>
    <property type="match status" value="1"/>
</dbReference>
<comment type="function">
    <text evidence="4">Catalyzes the dephosphorylation of the nucleoside 5'-monophosphates deoxyadenosine monophosphate (dAMP), deoxycytidine monophosphate (dCMP), deoxyguanosine monophosphate (dGMP) and deoxythymidine monophosphate (dTMP).</text>
</comment>
<evidence type="ECO:0000256" key="10">
    <source>
        <dbReference type="ARBA" id="ARBA00022801"/>
    </source>
</evidence>
<feature type="domain" description="HD/PDEase" evidence="12">
    <location>
        <begin position="40"/>
        <end position="155"/>
    </location>
</feature>
<name>A0A915AUM6_PARUN</name>
<reference evidence="14" key="1">
    <citation type="submission" date="2022-11" db="UniProtKB">
        <authorList>
            <consortium name="WormBaseParasite"/>
        </authorList>
    </citation>
    <scope>IDENTIFICATION</scope>
</reference>
<comment type="similarity">
    <text evidence="5">Belongs to the HDDC2 family.</text>
</comment>
<evidence type="ECO:0000256" key="11">
    <source>
        <dbReference type="ARBA" id="ARBA00032735"/>
    </source>
</evidence>
<dbReference type="InterPro" id="IPR006674">
    <property type="entry name" value="HD_domain"/>
</dbReference>
<evidence type="ECO:0000313" key="14">
    <source>
        <dbReference type="WBParaSite" id="PgR015_g056_t01"/>
    </source>
</evidence>
<comment type="catalytic activity">
    <reaction evidence="1">
        <text>a 2'-deoxyribonucleoside 5'-phosphate + H2O = a 2'-deoxyribonucleoside + phosphate</text>
        <dbReference type="Rhea" id="RHEA:36167"/>
        <dbReference type="ChEBI" id="CHEBI:15377"/>
        <dbReference type="ChEBI" id="CHEBI:18274"/>
        <dbReference type="ChEBI" id="CHEBI:43474"/>
        <dbReference type="ChEBI" id="CHEBI:65317"/>
        <dbReference type="EC" id="3.1.3.89"/>
    </reaction>
</comment>
<protein>
    <recommendedName>
        <fullName evidence="8">5'-deoxynucleotidase HDDC2</fullName>
        <ecNumber evidence="7">3.1.3.89</ecNumber>
    </recommendedName>
    <alternativeName>
        <fullName evidence="11">HD domain-containing protein 2</fullName>
    </alternativeName>
</protein>
<comment type="cofactor">
    <cofactor evidence="2">
        <name>Mn(2+)</name>
        <dbReference type="ChEBI" id="CHEBI:29035"/>
    </cofactor>
</comment>
<evidence type="ECO:0000256" key="6">
    <source>
        <dbReference type="ARBA" id="ARBA00011738"/>
    </source>
</evidence>
<evidence type="ECO:0000256" key="9">
    <source>
        <dbReference type="ARBA" id="ARBA00022723"/>
    </source>
</evidence>
<dbReference type="PANTHER" id="PTHR11845:SF13">
    <property type="entry name" value="5'-DEOXYNUCLEOTIDASE HDDC2"/>
    <property type="match status" value="1"/>
</dbReference>
<dbReference type="InterPro" id="IPR003607">
    <property type="entry name" value="HD/PDEase_dom"/>
</dbReference>
<evidence type="ECO:0000259" key="12">
    <source>
        <dbReference type="SMART" id="SM00471"/>
    </source>
</evidence>
<dbReference type="EC" id="3.1.3.89" evidence="7"/>
<evidence type="ECO:0000313" key="13">
    <source>
        <dbReference type="Proteomes" id="UP000887569"/>
    </source>
</evidence>
<dbReference type="SMART" id="SM00471">
    <property type="entry name" value="HDc"/>
    <property type="match status" value="1"/>
</dbReference>
<dbReference type="GO" id="GO:0002953">
    <property type="term" value="F:5'-deoxynucleotidase activity"/>
    <property type="evidence" value="ECO:0007669"/>
    <property type="project" value="UniProtKB-EC"/>
</dbReference>
<dbReference type="PANTHER" id="PTHR11845">
    <property type="entry name" value="5'-DEOXYNUCLEOTIDASE HDDC2"/>
    <property type="match status" value="1"/>
</dbReference>
<sequence>SELIALRISSSMTEIFKLLEALDSLKHLKRTGWLRRNVPEPETVASHMYRMAVLAMALQDDDVDHLKCVQMALVHDLGEAIIGDITPHCGISDEMKFQLEEKAFLQISSYVPELVGNNWISLWREYEANETKEANIVKHLDKFDMIAQAFAYEQKFHIDLEEFFVATQDYFSLEPFVTWDRELRRRRNEWRKSNLNMNV</sequence>
<evidence type="ECO:0000256" key="2">
    <source>
        <dbReference type="ARBA" id="ARBA00001936"/>
    </source>
</evidence>
<evidence type="ECO:0000256" key="4">
    <source>
        <dbReference type="ARBA" id="ARBA00004074"/>
    </source>
</evidence>
<evidence type="ECO:0000256" key="3">
    <source>
        <dbReference type="ARBA" id="ARBA00001941"/>
    </source>
</evidence>
<dbReference type="Proteomes" id="UP000887569">
    <property type="component" value="Unplaced"/>
</dbReference>
<dbReference type="GO" id="GO:0046872">
    <property type="term" value="F:metal ion binding"/>
    <property type="evidence" value="ECO:0007669"/>
    <property type="project" value="UniProtKB-KW"/>
</dbReference>
<organism evidence="13 14">
    <name type="scientific">Parascaris univalens</name>
    <name type="common">Nematode worm</name>
    <dbReference type="NCBI Taxonomy" id="6257"/>
    <lineage>
        <taxon>Eukaryota</taxon>
        <taxon>Metazoa</taxon>
        <taxon>Ecdysozoa</taxon>
        <taxon>Nematoda</taxon>
        <taxon>Chromadorea</taxon>
        <taxon>Rhabditida</taxon>
        <taxon>Spirurina</taxon>
        <taxon>Ascaridomorpha</taxon>
        <taxon>Ascaridoidea</taxon>
        <taxon>Ascarididae</taxon>
        <taxon>Parascaris</taxon>
    </lineage>
</organism>
<dbReference type="InterPro" id="IPR039356">
    <property type="entry name" value="YfbR/HDDC2"/>
</dbReference>
<keyword evidence="13" id="KW-1185">Reference proteome</keyword>
<dbReference type="Pfam" id="PF13023">
    <property type="entry name" value="HD_3"/>
    <property type="match status" value="1"/>
</dbReference>
<evidence type="ECO:0000256" key="1">
    <source>
        <dbReference type="ARBA" id="ARBA00001638"/>
    </source>
</evidence>
<evidence type="ECO:0000256" key="8">
    <source>
        <dbReference type="ARBA" id="ARBA00015933"/>
    </source>
</evidence>
<evidence type="ECO:0000256" key="5">
    <source>
        <dbReference type="ARBA" id="ARBA00009999"/>
    </source>
</evidence>
<evidence type="ECO:0000256" key="7">
    <source>
        <dbReference type="ARBA" id="ARBA00012964"/>
    </source>
</evidence>
<keyword evidence="10" id="KW-0378">Hydrolase</keyword>
<accession>A0A915AUM6</accession>
<comment type="subunit">
    <text evidence="6">Homodimer.</text>
</comment>
<dbReference type="GO" id="GO:0005737">
    <property type="term" value="C:cytoplasm"/>
    <property type="evidence" value="ECO:0007669"/>
    <property type="project" value="TreeGrafter"/>
</dbReference>
<dbReference type="WBParaSite" id="PgR015_g056_t01">
    <property type="protein sequence ID" value="PgR015_g056_t01"/>
    <property type="gene ID" value="PgR015_g056"/>
</dbReference>
<comment type="cofactor">
    <cofactor evidence="3">
        <name>Co(2+)</name>
        <dbReference type="ChEBI" id="CHEBI:48828"/>
    </cofactor>
</comment>
<dbReference type="Gene3D" id="1.10.3210.10">
    <property type="entry name" value="Hypothetical protein af1432"/>
    <property type="match status" value="1"/>
</dbReference>
<proteinExistence type="inferred from homology"/>
<dbReference type="AlphaFoldDB" id="A0A915AUM6"/>
<dbReference type="SUPFAM" id="SSF109604">
    <property type="entry name" value="HD-domain/PDEase-like"/>
    <property type="match status" value="1"/>
</dbReference>
<keyword evidence="9" id="KW-0479">Metal-binding</keyword>